<keyword evidence="1" id="KW-0560">Oxidoreductase</keyword>
<organism evidence="3 4">
    <name type="scientific">Crenobacter intestini</name>
    <dbReference type="NCBI Taxonomy" id="2563443"/>
    <lineage>
        <taxon>Bacteria</taxon>
        <taxon>Pseudomonadati</taxon>
        <taxon>Pseudomonadota</taxon>
        <taxon>Betaproteobacteria</taxon>
        <taxon>Neisseriales</taxon>
        <taxon>Neisseriaceae</taxon>
        <taxon>Crenobacter</taxon>
    </lineage>
</organism>
<feature type="domain" description="FAD dependent oxidoreductase" evidence="2">
    <location>
        <begin position="4"/>
        <end position="336"/>
    </location>
</feature>
<evidence type="ECO:0000259" key="2">
    <source>
        <dbReference type="Pfam" id="PF01266"/>
    </source>
</evidence>
<accession>A0A4T0V6D1</accession>
<dbReference type="Proteomes" id="UP000308891">
    <property type="component" value="Unassembled WGS sequence"/>
</dbReference>
<evidence type="ECO:0000256" key="1">
    <source>
        <dbReference type="ARBA" id="ARBA00023002"/>
    </source>
</evidence>
<comment type="caution">
    <text evidence="3">The sequence shown here is derived from an EMBL/GenBank/DDBJ whole genome shotgun (WGS) entry which is preliminary data.</text>
</comment>
<sequence length="348" mass="35589">MASIAIAGAGVAGRLAAWQLSRRGHRVTVFDPAPGPGAGLGGQGAAGFTAAGMLSPLAELEHAPAAIARLGLRSLEGWRQIAAALAQATGDAAAAFARFDDSLLLAHPADHGAAARVLARLALAPDIGTPEALATATLAALEPALAPGLKGWRLAGEGQVFPQRVLPALAEASHARWRWGEPVATVAPGCVVTSTGVRHGCDLAIDARGVGAGFASLRGVRGEVLWLHAPGVALGRPLRLMHARHRVYLVPRPGDVVVVGASEIESADRSPVSVRSAFELMGAAVSAMPALAEARVVHMETNLRPALPDNLPCIELADGLLRVGGLFRHGWLVAPALLEDALSGAGLN</sequence>
<reference evidence="3 4" key="1">
    <citation type="submission" date="2019-04" db="EMBL/GenBank/DDBJ databases">
        <title>Crenobacter sp. nov.</title>
        <authorList>
            <person name="Shi S."/>
        </authorList>
    </citation>
    <scope>NUCLEOTIDE SEQUENCE [LARGE SCALE GENOMIC DNA]</scope>
    <source>
        <strain evidence="3 4">GY 70310</strain>
    </source>
</reference>
<dbReference type="InterPro" id="IPR006076">
    <property type="entry name" value="FAD-dep_OxRdtase"/>
</dbReference>
<dbReference type="AlphaFoldDB" id="A0A4T0V6D1"/>
<dbReference type="InterPro" id="IPR036188">
    <property type="entry name" value="FAD/NAD-bd_sf"/>
</dbReference>
<dbReference type="SUPFAM" id="SSF51971">
    <property type="entry name" value="Nucleotide-binding domain"/>
    <property type="match status" value="1"/>
</dbReference>
<evidence type="ECO:0000313" key="4">
    <source>
        <dbReference type="Proteomes" id="UP000308891"/>
    </source>
</evidence>
<dbReference type="SUPFAM" id="SSF54373">
    <property type="entry name" value="FAD-linked reductases, C-terminal domain"/>
    <property type="match status" value="1"/>
</dbReference>
<keyword evidence="4" id="KW-1185">Reference proteome</keyword>
<dbReference type="Pfam" id="PF01266">
    <property type="entry name" value="DAO"/>
    <property type="match status" value="1"/>
</dbReference>
<dbReference type="PANTHER" id="PTHR13847:SF289">
    <property type="entry name" value="GLYCINE OXIDASE"/>
    <property type="match status" value="1"/>
</dbReference>
<dbReference type="GO" id="GO:0005737">
    <property type="term" value="C:cytoplasm"/>
    <property type="evidence" value="ECO:0007669"/>
    <property type="project" value="TreeGrafter"/>
</dbReference>
<name>A0A4T0V6D1_9NEIS</name>
<dbReference type="PANTHER" id="PTHR13847">
    <property type="entry name" value="SARCOSINE DEHYDROGENASE-RELATED"/>
    <property type="match status" value="1"/>
</dbReference>
<dbReference type="Gene3D" id="3.50.50.60">
    <property type="entry name" value="FAD/NAD(P)-binding domain"/>
    <property type="match status" value="1"/>
</dbReference>
<dbReference type="OrthoDB" id="9790035at2"/>
<evidence type="ECO:0000313" key="3">
    <source>
        <dbReference type="EMBL" id="TIC86896.1"/>
    </source>
</evidence>
<proteinExistence type="predicted"/>
<protein>
    <submittedName>
        <fullName evidence="3">FAD-dependent oxidoreductase</fullName>
    </submittedName>
</protein>
<dbReference type="EMBL" id="STGJ01000001">
    <property type="protein sequence ID" value="TIC86896.1"/>
    <property type="molecule type" value="Genomic_DNA"/>
</dbReference>
<dbReference type="RefSeq" id="WP_136550907.1">
    <property type="nucleotide sequence ID" value="NZ_STGJ01000001.1"/>
</dbReference>
<gene>
    <name evidence="3" type="ORF">E5K04_00320</name>
</gene>
<dbReference type="GO" id="GO:0016491">
    <property type="term" value="F:oxidoreductase activity"/>
    <property type="evidence" value="ECO:0007669"/>
    <property type="project" value="UniProtKB-KW"/>
</dbReference>
<dbReference type="Gene3D" id="3.30.9.10">
    <property type="entry name" value="D-Amino Acid Oxidase, subunit A, domain 2"/>
    <property type="match status" value="1"/>
</dbReference>